<evidence type="ECO:0000256" key="14">
    <source>
        <dbReference type="SAM" id="MobiDB-lite"/>
    </source>
</evidence>
<evidence type="ECO:0000313" key="15">
    <source>
        <dbReference type="EMBL" id="KAJ1955230.1"/>
    </source>
</evidence>
<dbReference type="EMBL" id="JANBPY010002384">
    <property type="protein sequence ID" value="KAJ1955230.1"/>
    <property type="molecule type" value="Genomic_DNA"/>
</dbReference>
<evidence type="ECO:0000256" key="3">
    <source>
        <dbReference type="ARBA" id="ARBA00008466"/>
    </source>
</evidence>
<keyword evidence="5" id="KW-0949">S-adenosyl-L-methionine</keyword>
<organism evidence="15 16">
    <name type="scientific">Dispira parvispora</name>
    <dbReference type="NCBI Taxonomy" id="1520584"/>
    <lineage>
        <taxon>Eukaryota</taxon>
        <taxon>Fungi</taxon>
        <taxon>Fungi incertae sedis</taxon>
        <taxon>Zoopagomycota</taxon>
        <taxon>Kickxellomycotina</taxon>
        <taxon>Dimargaritomycetes</taxon>
        <taxon>Dimargaritales</taxon>
        <taxon>Dimargaritaceae</taxon>
        <taxon>Dispira</taxon>
    </lineage>
</organism>
<keyword evidence="9" id="KW-0620">Polyamine biosynthesis</keyword>
<comment type="caution">
    <text evidence="15">The sequence shown here is derived from an EMBL/GenBank/DDBJ whole genome shotgun (WGS) entry which is preliminary data.</text>
</comment>
<keyword evidence="16" id="KW-1185">Reference proteome</keyword>
<gene>
    <name evidence="15" type="primary">SPE2</name>
    <name evidence="15" type="ORF">IWQ62_005577</name>
</gene>
<keyword evidence="13" id="KW-0670">Pyruvate</keyword>
<dbReference type="PANTHER" id="PTHR11570:SF0">
    <property type="entry name" value="S-ADENOSYLMETHIONINE DECARBOXYLASE PROENZYME"/>
    <property type="match status" value="1"/>
</dbReference>
<feature type="non-terminal residue" evidence="15">
    <location>
        <position position="454"/>
    </location>
</feature>
<comment type="pathway">
    <text evidence="2">Amine and polyamine biosynthesis; S-adenosylmethioninamine biosynthesis; S-adenosylmethioninamine from S-adenosyl-L-methionine: step 1/1.</text>
</comment>
<keyword evidence="12" id="KW-0704">Schiff base</keyword>
<dbReference type="GO" id="GO:0005829">
    <property type="term" value="C:cytosol"/>
    <property type="evidence" value="ECO:0007669"/>
    <property type="project" value="TreeGrafter"/>
</dbReference>
<dbReference type="AlphaFoldDB" id="A0A9W8AJG6"/>
<dbReference type="Gene3D" id="3.60.90.10">
    <property type="entry name" value="S-adenosylmethionine decarboxylase"/>
    <property type="match status" value="1"/>
</dbReference>
<evidence type="ECO:0000256" key="5">
    <source>
        <dbReference type="ARBA" id="ARBA00022691"/>
    </source>
</evidence>
<dbReference type="GO" id="GO:0008295">
    <property type="term" value="P:spermidine biosynthetic process"/>
    <property type="evidence" value="ECO:0007669"/>
    <property type="project" value="UniProtKB-KW"/>
</dbReference>
<evidence type="ECO:0000256" key="8">
    <source>
        <dbReference type="ARBA" id="ARBA00023066"/>
    </source>
</evidence>
<dbReference type="EC" id="4.1.1.50" evidence="4"/>
<dbReference type="InterPro" id="IPR001985">
    <property type="entry name" value="S-AdoMet_decarboxylase_euk"/>
</dbReference>
<comment type="cofactor">
    <cofactor evidence="1">
        <name>pyruvate</name>
        <dbReference type="ChEBI" id="CHEBI:15361"/>
    </cofactor>
</comment>
<feature type="region of interest" description="Disordered" evidence="14">
    <location>
        <begin position="385"/>
        <end position="409"/>
    </location>
</feature>
<evidence type="ECO:0000256" key="4">
    <source>
        <dbReference type="ARBA" id="ARBA00012357"/>
    </source>
</evidence>
<reference evidence="15" key="1">
    <citation type="submission" date="2022-07" db="EMBL/GenBank/DDBJ databases">
        <title>Phylogenomic reconstructions and comparative analyses of Kickxellomycotina fungi.</title>
        <authorList>
            <person name="Reynolds N.K."/>
            <person name="Stajich J.E."/>
            <person name="Barry K."/>
            <person name="Grigoriev I.V."/>
            <person name="Crous P."/>
            <person name="Smith M.E."/>
        </authorList>
    </citation>
    <scope>NUCLEOTIDE SEQUENCE</scope>
    <source>
        <strain evidence="15">RSA 1196</strain>
    </source>
</reference>
<feature type="region of interest" description="Disordered" evidence="14">
    <location>
        <begin position="1"/>
        <end position="26"/>
    </location>
</feature>
<sequence length="454" mass="51383">MENSHVPLGVDATQGDSTPSGTSYPNGFEGPEKLLEVWFKPSLRYVSPSVTSDPQSQPTLMGLRRVPQQVWEGMLKLVHCTVLSVIKNHHVDAYLLSESSFFVYPHKVILKTCGTTTLLHAVPELLRIAREYCQWDSVWRTFYSRKRFMFPDQQQFPHQAWTDEVACLDGYFNNGSAYTVGPSNGDHWNLYLTSPNPECSIPTPNSTTPHSPAEPSAVTCLESGTNLHHDQDITVEILMTELAPESSRQFYQNSLDQPSGSPQRDGQRVAQLSGINKIYPFAQTDAYLFEPCGFSLNGLAQQGHYFTIHVTPEPQCSYASFETNLTLDSHHRRSSAKALKALVKQVVGIFQPGKFSVSVFKTHSKQAPSLGRQLQQVQTNTLRGNPLAQNNKLTPVDTPTHTVSSSDDSEDEMVQWQSWRQFAESLPPWNLDSLENYRQLDHIMYEFDYYWLRF</sequence>
<keyword evidence="11 15" id="KW-0456">Lyase</keyword>
<evidence type="ECO:0000256" key="2">
    <source>
        <dbReference type="ARBA" id="ARBA00004911"/>
    </source>
</evidence>
<keyword evidence="8" id="KW-0745">Spermidine biosynthesis</keyword>
<evidence type="ECO:0000256" key="12">
    <source>
        <dbReference type="ARBA" id="ARBA00023270"/>
    </source>
</evidence>
<feature type="compositionally biased region" description="Polar residues" evidence="14">
    <location>
        <begin position="385"/>
        <end position="403"/>
    </location>
</feature>
<evidence type="ECO:0000256" key="11">
    <source>
        <dbReference type="ARBA" id="ARBA00023239"/>
    </source>
</evidence>
<name>A0A9W8AJG6_9FUNG</name>
<evidence type="ECO:0000256" key="1">
    <source>
        <dbReference type="ARBA" id="ARBA00001928"/>
    </source>
</evidence>
<dbReference type="PANTHER" id="PTHR11570">
    <property type="entry name" value="S-ADENOSYLMETHIONINE DECARBOXYLASE"/>
    <property type="match status" value="1"/>
</dbReference>
<dbReference type="PROSITE" id="PS01336">
    <property type="entry name" value="ADOMETDC"/>
    <property type="match status" value="1"/>
</dbReference>
<dbReference type="GO" id="GO:0006597">
    <property type="term" value="P:spermine biosynthetic process"/>
    <property type="evidence" value="ECO:0007669"/>
    <property type="project" value="InterPro"/>
</dbReference>
<evidence type="ECO:0000313" key="16">
    <source>
        <dbReference type="Proteomes" id="UP001150925"/>
    </source>
</evidence>
<keyword evidence="10" id="KW-0865">Zymogen</keyword>
<protein>
    <recommendedName>
        <fullName evidence="4">adenosylmethionine decarboxylase</fullName>
        <ecNumber evidence="4">4.1.1.50</ecNumber>
    </recommendedName>
</protein>
<keyword evidence="6" id="KW-0210">Decarboxylase</keyword>
<dbReference type="Proteomes" id="UP001150925">
    <property type="component" value="Unassembled WGS sequence"/>
</dbReference>
<dbReference type="GO" id="GO:0004014">
    <property type="term" value="F:adenosylmethionine decarboxylase activity"/>
    <property type="evidence" value="ECO:0007669"/>
    <property type="project" value="UniProtKB-EC"/>
</dbReference>
<keyword evidence="7" id="KW-0068">Autocatalytic cleavage</keyword>
<dbReference type="SUPFAM" id="SSF56276">
    <property type="entry name" value="S-adenosylmethionine decarboxylase"/>
    <property type="match status" value="1"/>
</dbReference>
<dbReference type="InterPro" id="IPR048283">
    <property type="entry name" value="AdoMetDC-like"/>
</dbReference>
<evidence type="ECO:0000256" key="7">
    <source>
        <dbReference type="ARBA" id="ARBA00022813"/>
    </source>
</evidence>
<dbReference type="InterPro" id="IPR016067">
    <property type="entry name" value="S-AdoMet_deCO2ase_core"/>
</dbReference>
<evidence type="ECO:0000256" key="6">
    <source>
        <dbReference type="ARBA" id="ARBA00022793"/>
    </source>
</evidence>
<evidence type="ECO:0000256" key="13">
    <source>
        <dbReference type="ARBA" id="ARBA00023317"/>
    </source>
</evidence>
<feature type="compositionally biased region" description="Polar residues" evidence="14">
    <location>
        <begin position="14"/>
        <end position="25"/>
    </location>
</feature>
<dbReference type="Pfam" id="PF01536">
    <property type="entry name" value="SAM_decarbox"/>
    <property type="match status" value="1"/>
</dbReference>
<dbReference type="InterPro" id="IPR018166">
    <property type="entry name" value="S-AdoMet_deCO2ase_CS"/>
</dbReference>
<evidence type="ECO:0000256" key="9">
    <source>
        <dbReference type="ARBA" id="ARBA00023115"/>
    </source>
</evidence>
<dbReference type="NCBIfam" id="TIGR00535">
    <property type="entry name" value="SAM_DCase"/>
    <property type="match status" value="1"/>
</dbReference>
<proteinExistence type="inferred from homology"/>
<comment type="similarity">
    <text evidence="3">Belongs to the eukaryotic AdoMetDC family.</text>
</comment>
<evidence type="ECO:0000256" key="10">
    <source>
        <dbReference type="ARBA" id="ARBA00023145"/>
    </source>
</evidence>
<accession>A0A9W8AJG6</accession>
<dbReference type="OrthoDB" id="1068353at2759"/>